<dbReference type="EMBL" id="GL378364">
    <property type="protein sequence ID" value="EFJ44427.1"/>
    <property type="molecule type" value="Genomic_DNA"/>
</dbReference>
<protein>
    <submittedName>
        <fullName evidence="2">Uncharacterized protein</fullName>
    </submittedName>
</protein>
<reference evidence="2 3" key="1">
    <citation type="journal article" date="2010" name="Science">
        <title>Genomic analysis of organismal complexity in the multicellular green alga Volvox carteri.</title>
        <authorList>
            <person name="Prochnik S.E."/>
            <person name="Umen J."/>
            <person name="Nedelcu A.M."/>
            <person name="Hallmann A."/>
            <person name="Miller S.M."/>
            <person name="Nishii I."/>
            <person name="Ferris P."/>
            <person name="Kuo A."/>
            <person name="Mitros T."/>
            <person name="Fritz-Laylin L.K."/>
            <person name="Hellsten U."/>
            <person name="Chapman J."/>
            <person name="Simakov O."/>
            <person name="Rensing S.A."/>
            <person name="Terry A."/>
            <person name="Pangilinan J."/>
            <person name="Kapitonov V."/>
            <person name="Jurka J."/>
            <person name="Salamov A."/>
            <person name="Shapiro H."/>
            <person name="Schmutz J."/>
            <person name="Grimwood J."/>
            <person name="Lindquist E."/>
            <person name="Lucas S."/>
            <person name="Grigoriev I.V."/>
            <person name="Schmitt R."/>
            <person name="Kirk D."/>
            <person name="Rokhsar D.S."/>
        </authorList>
    </citation>
    <scope>NUCLEOTIDE SEQUENCE [LARGE SCALE GENOMIC DNA]</scope>
    <source>
        <strain evidence="3">f. Nagariensis / Eve</strain>
    </source>
</reference>
<organism evidence="3">
    <name type="scientific">Volvox carteri f. nagariensis</name>
    <dbReference type="NCBI Taxonomy" id="3068"/>
    <lineage>
        <taxon>Eukaryota</taxon>
        <taxon>Viridiplantae</taxon>
        <taxon>Chlorophyta</taxon>
        <taxon>core chlorophytes</taxon>
        <taxon>Chlorophyceae</taxon>
        <taxon>CS clade</taxon>
        <taxon>Chlamydomonadales</taxon>
        <taxon>Volvocaceae</taxon>
        <taxon>Volvox</taxon>
    </lineage>
</organism>
<dbReference type="RefSeq" id="XP_002954534.1">
    <property type="nucleotide sequence ID" value="XM_002954488.1"/>
</dbReference>
<dbReference type="KEGG" id="vcn:VOLCADRAFT_106408"/>
<evidence type="ECO:0000313" key="2">
    <source>
        <dbReference type="EMBL" id="EFJ44427.1"/>
    </source>
</evidence>
<dbReference type="GeneID" id="9624832"/>
<dbReference type="InParanoid" id="D8U762"/>
<gene>
    <name evidence="2" type="ORF">VOLCADRAFT_106408</name>
</gene>
<proteinExistence type="predicted"/>
<evidence type="ECO:0000313" key="3">
    <source>
        <dbReference type="Proteomes" id="UP000001058"/>
    </source>
</evidence>
<sequence length="816" mass="89097">MKAVPTNSRVGLTSSQGPPGVLRLARIVRYVRAHFLIGSGHIIDIYLGDFAVRFRSALPKIVLESLRTFPRRHGIRGIRLPERPSPLGLGRAPSYAYIRCFHQPQTKQARMDDLEDDEAFTVSPKELLVSSVGGKVVGNIFIKDNRSGSISVWDKGKRKPAPNFFFCSPCKHGAVPMSAPTAITEAEDVPPRIKSRGATVRDVSCAWPPDMRMHLYGMSDEVEEEEYQHLYSQFQHRCTRRREQQPNALDNGHRVSPRTSPTPAPGVRTVGPNMDPEAQHIVSPDAGPCTGYIQGQQAANPNVGHRIGGAGITGLPPRGPPSLQDDAARGRMPSGGVWDLGEIDTTGGQGPMVSWKCRRCQNRHSIIRCCACGSFARPQLTEGGGKCYTCEQCDDYDFGFQSAEMALLLRAEQVVQGSGSQFRQMANSLLDIQERRLYSCLGFGSFVQYVSESGRIDIAPRYAQALVAAAHFLRLLSATDVVPNSECQVRPLTALPPCDALGAWRLAVAHSVAESRLLSGRLVEQCALEVTGRTGSDNSSSDMDISDSEFGEGVNMVQSGGGGNVRLFLSSESLEWFTPLSIIELVREVFTPGRINLDPCSSAAANTRVGATVYYDMESDGLLECNTWMGNVFVNLPFGVHGGASYQSLFFQRCATEYTAGRIHQAVLLLKAALCLFSGDASALTNFICVLPCSGDTSTFTNFICSLAWSGDSSALTTFICSLACSGGASTLRENWSINHYHELRPLLLLQLLQLSPSQQHMQLWILQLRRVGRCCAVILAGWVAVYIRKANKGPLKAVHRLHVHALQGEPFTHSI</sequence>
<feature type="region of interest" description="Disordered" evidence="1">
    <location>
        <begin position="238"/>
        <end position="333"/>
    </location>
</feature>
<keyword evidence="3" id="KW-1185">Reference proteome</keyword>
<dbReference type="AlphaFoldDB" id="D8U762"/>
<dbReference type="Proteomes" id="UP000001058">
    <property type="component" value="Unassembled WGS sequence"/>
</dbReference>
<name>D8U762_VOLCA</name>
<accession>D8U762</accession>
<evidence type="ECO:0000256" key="1">
    <source>
        <dbReference type="SAM" id="MobiDB-lite"/>
    </source>
</evidence>